<name>A0A1E5LEN9_9BACI</name>
<feature type="coiled-coil region" evidence="1">
    <location>
        <begin position="24"/>
        <end position="75"/>
    </location>
</feature>
<evidence type="ECO:0000313" key="4">
    <source>
        <dbReference type="Proteomes" id="UP000095209"/>
    </source>
</evidence>
<evidence type="ECO:0000256" key="2">
    <source>
        <dbReference type="SAM" id="SignalP"/>
    </source>
</evidence>
<organism evidence="3 4">
    <name type="scientific">Bacillus solimangrovi</name>
    <dbReference type="NCBI Taxonomy" id="1305675"/>
    <lineage>
        <taxon>Bacteria</taxon>
        <taxon>Bacillati</taxon>
        <taxon>Bacillota</taxon>
        <taxon>Bacilli</taxon>
        <taxon>Bacillales</taxon>
        <taxon>Bacillaceae</taxon>
        <taxon>Bacillus</taxon>
    </lineage>
</organism>
<keyword evidence="4" id="KW-1185">Reference proteome</keyword>
<proteinExistence type="predicted"/>
<sequence length="224" mass="26276">MKKIFMLFSSLTMSAFLLTACTSEVISTEDYSNLKQENEKLQEKNKEMNEEIESYKEQIEELKRLNEKILTSNNEVIKDDFRDLILDGQKRFFHVSNGGEVTEDKTFEYDGMVYRYLGDDLKTEDKLIAYLEVAYTPTMARELIKRKEIIEYNGWMAQPDADYGSLLEWDKLLYKGIELDGTSILLTLHVPFGDRGDFSEETVELKYEEGMGWLLNSHHYKEKH</sequence>
<keyword evidence="1" id="KW-0175">Coiled coil</keyword>
<accession>A0A1E5LEN9</accession>
<dbReference type="AlphaFoldDB" id="A0A1E5LEN9"/>
<feature type="chain" id="PRO_5038554049" evidence="2">
    <location>
        <begin position="20"/>
        <end position="224"/>
    </location>
</feature>
<dbReference type="SUPFAM" id="SSF111384">
    <property type="entry name" value="OmpH-like"/>
    <property type="match status" value="1"/>
</dbReference>
<dbReference type="Gene3D" id="3.10.450.420">
    <property type="match status" value="1"/>
</dbReference>
<dbReference type="InterPro" id="IPR031841">
    <property type="entry name" value="Endopep_inhib"/>
</dbReference>
<dbReference type="InterPro" id="IPR053749">
    <property type="entry name" value="TA_system-associated_sf"/>
</dbReference>
<protein>
    <submittedName>
        <fullName evidence="3">Uncharacterized protein</fullName>
    </submittedName>
</protein>
<dbReference type="STRING" id="1305675.BFG57_15480"/>
<dbReference type="RefSeq" id="WP_069717460.1">
    <property type="nucleotide sequence ID" value="NZ_MJEH01000026.1"/>
</dbReference>
<feature type="signal peptide" evidence="2">
    <location>
        <begin position="1"/>
        <end position="19"/>
    </location>
</feature>
<dbReference type="EMBL" id="MJEH01000026">
    <property type="protein sequence ID" value="OEH92535.1"/>
    <property type="molecule type" value="Genomic_DNA"/>
</dbReference>
<evidence type="ECO:0000313" key="3">
    <source>
        <dbReference type="EMBL" id="OEH92535.1"/>
    </source>
</evidence>
<dbReference type="Proteomes" id="UP000095209">
    <property type="component" value="Unassembled WGS sequence"/>
</dbReference>
<comment type="caution">
    <text evidence="3">The sequence shown here is derived from an EMBL/GenBank/DDBJ whole genome shotgun (WGS) entry which is preliminary data.</text>
</comment>
<keyword evidence="2" id="KW-0732">Signal</keyword>
<dbReference type="InterPro" id="IPR024930">
    <property type="entry name" value="Skp_dom_sf"/>
</dbReference>
<reference evidence="3 4" key="1">
    <citation type="submission" date="2016-08" db="EMBL/GenBank/DDBJ databases">
        <title>Genome of Bacillus solimangrovi GH2-4.</title>
        <authorList>
            <person name="Lim S."/>
            <person name="Kim B.-C."/>
        </authorList>
    </citation>
    <scope>NUCLEOTIDE SEQUENCE [LARGE SCALE GENOMIC DNA]</scope>
    <source>
        <strain evidence="3 4">GH2-4</strain>
    </source>
</reference>
<dbReference type="OrthoDB" id="2814503at2"/>
<dbReference type="PROSITE" id="PS51257">
    <property type="entry name" value="PROKAR_LIPOPROTEIN"/>
    <property type="match status" value="1"/>
</dbReference>
<dbReference type="Pfam" id="PF16800">
    <property type="entry name" value="Endopep_inhib"/>
    <property type="match status" value="1"/>
</dbReference>
<gene>
    <name evidence="3" type="ORF">BFG57_15480</name>
</gene>
<evidence type="ECO:0000256" key="1">
    <source>
        <dbReference type="SAM" id="Coils"/>
    </source>
</evidence>